<evidence type="ECO:0000256" key="1">
    <source>
        <dbReference type="SAM" id="MobiDB-lite"/>
    </source>
</evidence>
<comment type="caution">
    <text evidence="3">The sequence shown here is derived from an EMBL/GenBank/DDBJ whole genome shotgun (WGS) entry which is preliminary data.</text>
</comment>
<evidence type="ECO:0000259" key="2">
    <source>
        <dbReference type="Pfam" id="PF06911"/>
    </source>
</evidence>
<proteinExistence type="predicted"/>
<keyword evidence="4" id="KW-1185">Reference proteome</keyword>
<dbReference type="EMBL" id="JAUJYO010000018">
    <property type="protein sequence ID" value="KAK1290090.1"/>
    <property type="molecule type" value="Genomic_DNA"/>
</dbReference>
<organism evidence="3 4">
    <name type="scientific">Acorus calamus</name>
    <name type="common">Sweet flag</name>
    <dbReference type="NCBI Taxonomy" id="4465"/>
    <lineage>
        <taxon>Eukaryota</taxon>
        <taxon>Viridiplantae</taxon>
        <taxon>Streptophyta</taxon>
        <taxon>Embryophyta</taxon>
        <taxon>Tracheophyta</taxon>
        <taxon>Spermatophyta</taxon>
        <taxon>Magnoliopsida</taxon>
        <taxon>Liliopsida</taxon>
        <taxon>Acoraceae</taxon>
        <taxon>Acorus</taxon>
    </lineage>
</organism>
<dbReference type="InterPro" id="IPR009686">
    <property type="entry name" value="Senescence/spartin_C"/>
</dbReference>
<dbReference type="PANTHER" id="PTHR21068">
    <property type="entry name" value="SPARTIN"/>
    <property type="match status" value="1"/>
</dbReference>
<feature type="region of interest" description="Disordered" evidence="1">
    <location>
        <begin position="1"/>
        <end position="27"/>
    </location>
</feature>
<feature type="domain" description="Senescence" evidence="2">
    <location>
        <begin position="176"/>
        <end position="368"/>
    </location>
</feature>
<reference evidence="3" key="1">
    <citation type="journal article" date="2023" name="Nat. Commun.">
        <title>Diploid and tetraploid genomes of Acorus and the evolution of monocots.</title>
        <authorList>
            <person name="Ma L."/>
            <person name="Liu K.W."/>
            <person name="Li Z."/>
            <person name="Hsiao Y.Y."/>
            <person name="Qi Y."/>
            <person name="Fu T."/>
            <person name="Tang G.D."/>
            <person name="Zhang D."/>
            <person name="Sun W.H."/>
            <person name="Liu D.K."/>
            <person name="Li Y."/>
            <person name="Chen G.Z."/>
            <person name="Liu X.D."/>
            <person name="Liao X.Y."/>
            <person name="Jiang Y.T."/>
            <person name="Yu X."/>
            <person name="Hao Y."/>
            <person name="Huang J."/>
            <person name="Zhao X.W."/>
            <person name="Ke S."/>
            <person name="Chen Y.Y."/>
            <person name="Wu W.L."/>
            <person name="Hsu J.L."/>
            <person name="Lin Y.F."/>
            <person name="Huang M.D."/>
            <person name="Li C.Y."/>
            <person name="Huang L."/>
            <person name="Wang Z.W."/>
            <person name="Zhao X."/>
            <person name="Zhong W.Y."/>
            <person name="Peng D.H."/>
            <person name="Ahmad S."/>
            <person name="Lan S."/>
            <person name="Zhang J.S."/>
            <person name="Tsai W.C."/>
            <person name="Van de Peer Y."/>
            <person name="Liu Z.J."/>
        </authorList>
    </citation>
    <scope>NUCLEOTIDE SEQUENCE</scope>
    <source>
        <strain evidence="3">CP</strain>
    </source>
</reference>
<dbReference type="InterPro" id="IPR045036">
    <property type="entry name" value="Spartin-like"/>
</dbReference>
<reference evidence="3" key="2">
    <citation type="submission" date="2023-06" db="EMBL/GenBank/DDBJ databases">
        <authorList>
            <person name="Ma L."/>
            <person name="Liu K.-W."/>
            <person name="Li Z."/>
            <person name="Hsiao Y.-Y."/>
            <person name="Qi Y."/>
            <person name="Fu T."/>
            <person name="Tang G."/>
            <person name="Zhang D."/>
            <person name="Sun W.-H."/>
            <person name="Liu D.-K."/>
            <person name="Li Y."/>
            <person name="Chen G.-Z."/>
            <person name="Liu X.-D."/>
            <person name="Liao X.-Y."/>
            <person name="Jiang Y.-T."/>
            <person name="Yu X."/>
            <person name="Hao Y."/>
            <person name="Huang J."/>
            <person name="Zhao X.-W."/>
            <person name="Ke S."/>
            <person name="Chen Y.-Y."/>
            <person name="Wu W.-L."/>
            <person name="Hsu J.-L."/>
            <person name="Lin Y.-F."/>
            <person name="Huang M.-D."/>
            <person name="Li C.-Y."/>
            <person name="Huang L."/>
            <person name="Wang Z.-W."/>
            <person name="Zhao X."/>
            <person name="Zhong W.-Y."/>
            <person name="Peng D.-H."/>
            <person name="Ahmad S."/>
            <person name="Lan S."/>
            <person name="Zhang J.-S."/>
            <person name="Tsai W.-C."/>
            <person name="Van De Peer Y."/>
            <person name="Liu Z.-J."/>
        </authorList>
    </citation>
    <scope>NUCLEOTIDE SEQUENCE</scope>
    <source>
        <strain evidence="3">CP</strain>
        <tissue evidence="3">Leaves</tissue>
    </source>
</reference>
<evidence type="ECO:0000313" key="3">
    <source>
        <dbReference type="EMBL" id="KAK1290090.1"/>
    </source>
</evidence>
<protein>
    <recommendedName>
        <fullName evidence="2">Senescence domain-containing protein</fullName>
    </recommendedName>
</protein>
<dbReference type="PANTHER" id="PTHR21068:SF36">
    <property type="entry name" value="SENESCENCE_DEHYDRATION-ASSOCIATED PROTEIN-LIKE PROTEIN"/>
    <property type="match status" value="1"/>
</dbReference>
<evidence type="ECO:0000313" key="4">
    <source>
        <dbReference type="Proteomes" id="UP001180020"/>
    </source>
</evidence>
<dbReference type="Proteomes" id="UP001180020">
    <property type="component" value="Unassembled WGS sequence"/>
</dbReference>
<gene>
    <name evidence="3" type="ORF">QJS10_CPB18g00988</name>
</gene>
<dbReference type="GO" id="GO:0005886">
    <property type="term" value="C:plasma membrane"/>
    <property type="evidence" value="ECO:0007669"/>
    <property type="project" value="TreeGrafter"/>
</dbReference>
<dbReference type="Pfam" id="PF06911">
    <property type="entry name" value="Senescence"/>
    <property type="match status" value="1"/>
</dbReference>
<accession>A0AAV9CMR9</accession>
<dbReference type="AlphaFoldDB" id="A0AAV9CMR9"/>
<name>A0AAV9CMR9_ACOCL</name>
<sequence length="372" mass="39716">MSCCFKSRTSSHPKPHQNPTTTTTTHEEETLLLIPGAALHLMEGGETAELARGDLVLLRFTDGDLPLATVARVGGVQWPLTKDEPVVKVDALHYLFTLKDDDGGGEEFLNYGVSFSGADEAGLASLDEFLRENTCFSTPKTGVVAPSSLVKPSSGDGYWKEHAPRVEDYNGVLARAIAGGTGQIVKGIFLCGGLYVNQVQKGGDIVRSTENKAKKNDDKKPVDKKRGTIQKSLNRVRKVSEMTEKMSQALLNGVITVTSSVTAPLVQSHAGKSFFAMVPGEVLLATLDAVNRVLDAVEAAEKQSLSASSYAVSGVVSKRFGENAGQATEDVFATAGHAVGTVWNIFKIRKAVNPSTSVRSSILKSAVKKKRP</sequence>